<protein>
    <submittedName>
        <fullName evidence="2">ADP-ribosyltransferase</fullName>
    </submittedName>
</protein>
<reference evidence="2" key="2">
    <citation type="submission" date="2019-07" db="EMBL/GenBank/DDBJ databases">
        <title>Phylogenomic Reclassification of ATCC Bacillus Strains and Various Taxa within the Genus Bacillus.</title>
        <authorList>
            <person name="Riojas M.A."/>
            <person name="Frank A.M."/>
            <person name="Fenn S.L."/>
            <person name="King S.P."/>
            <person name="Brower S.M."/>
            <person name="Hazbon M.H."/>
        </authorList>
    </citation>
    <scope>NUCLEOTIDE SEQUENCE</scope>
    <source>
        <strain evidence="2">NR-12239</strain>
    </source>
</reference>
<dbReference type="InterPro" id="IPR003540">
    <property type="entry name" value="ADP-ribosyltransferase"/>
</dbReference>
<feature type="domain" description="ADP ribosyltransferase" evidence="1">
    <location>
        <begin position="29"/>
        <end position="114"/>
    </location>
</feature>
<accession>A0AAJ1YYT2</accession>
<reference evidence="3 4" key="1">
    <citation type="submission" date="2017-09" db="EMBL/GenBank/DDBJ databases">
        <title>Large-scale bioinformatics analysis of Bacillus genomes uncovers conserved roles of natural products in bacterial physiology.</title>
        <authorList>
            <consortium name="Agbiome Team Llc"/>
            <person name="Bleich R.M."/>
            <person name="Grubbs K.J."/>
            <person name="Santa Maria K.C."/>
            <person name="Allen S.E."/>
            <person name="Farag S."/>
            <person name="Shank E.A."/>
            <person name="Bowers A."/>
        </authorList>
    </citation>
    <scope>NUCLEOTIDE SEQUENCE [LARGE SCALE GENOMIC DNA]</scope>
    <source>
        <strain evidence="3 4">AFS037265</strain>
    </source>
</reference>
<dbReference type="EMBL" id="NUTL01000028">
    <property type="protein sequence ID" value="PHF02609.1"/>
    <property type="molecule type" value="Genomic_DNA"/>
</dbReference>
<dbReference type="SUPFAM" id="SSF56399">
    <property type="entry name" value="ADP-ribosylation"/>
    <property type="match status" value="1"/>
</dbReference>
<dbReference type="GO" id="GO:0005576">
    <property type="term" value="C:extracellular region"/>
    <property type="evidence" value="ECO:0007669"/>
    <property type="project" value="InterPro"/>
</dbReference>
<evidence type="ECO:0000313" key="4">
    <source>
        <dbReference type="Proteomes" id="UP000221918"/>
    </source>
</evidence>
<dbReference type="EMBL" id="VLYX01000007">
    <property type="protein sequence ID" value="MDR4326255.1"/>
    <property type="molecule type" value="Genomic_DNA"/>
</dbReference>
<dbReference type="Gene3D" id="3.90.176.10">
    <property type="entry name" value="Toxin ADP-ribosyltransferase, Chain A, domain 1"/>
    <property type="match status" value="1"/>
</dbReference>
<dbReference type="PROSITE" id="PS51996">
    <property type="entry name" value="TR_MART"/>
    <property type="match status" value="1"/>
</dbReference>
<gene>
    <name evidence="3" type="ORF">COF81_06650</name>
    <name evidence="2" type="ORF">FOS08_09940</name>
</gene>
<comment type="caution">
    <text evidence="2">The sequence shown here is derived from an EMBL/GenBank/DDBJ whole genome shotgun (WGS) entry which is preliminary data.</text>
</comment>
<evidence type="ECO:0000313" key="2">
    <source>
        <dbReference type="EMBL" id="MDR4326255.1"/>
    </source>
</evidence>
<sequence length="169" mass="19617">MLKKKTVQFFENLNLNGGSKKPLSNLVEAHEWGSKHFDSWIESLTESERSAIRQYTGDDYRKINNYLRGIADSLDGVESSVIDNIKSGLNKASVPYDIQVYRGTDLKSFENLMSRFFYFKKKSALILLSLLQWTKRFQCCHIFYIKSIFSKKVYMLPAQVVKYVLAIPH</sequence>
<dbReference type="Proteomes" id="UP000221918">
    <property type="component" value="Unassembled WGS sequence"/>
</dbReference>
<proteinExistence type="predicted"/>
<evidence type="ECO:0000313" key="3">
    <source>
        <dbReference type="EMBL" id="PHF02609.1"/>
    </source>
</evidence>
<dbReference type="AlphaFoldDB" id="A0AAJ1YYT2"/>
<organism evidence="2 5">
    <name type="scientific">Bacillus pseudomycoides</name>
    <dbReference type="NCBI Taxonomy" id="64104"/>
    <lineage>
        <taxon>Bacteria</taxon>
        <taxon>Bacillati</taxon>
        <taxon>Bacillota</taxon>
        <taxon>Bacilli</taxon>
        <taxon>Bacillales</taxon>
        <taxon>Bacillaceae</taxon>
        <taxon>Bacillus</taxon>
        <taxon>Bacillus cereus group</taxon>
    </lineage>
</organism>
<evidence type="ECO:0000259" key="1">
    <source>
        <dbReference type="Pfam" id="PF03496"/>
    </source>
</evidence>
<dbReference type="Proteomes" id="UP001248134">
    <property type="component" value="Unassembled WGS sequence"/>
</dbReference>
<evidence type="ECO:0000313" key="5">
    <source>
        <dbReference type="Proteomes" id="UP001248134"/>
    </source>
</evidence>
<dbReference type="Pfam" id="PF03496">
    <property type="entry name" value="ADPrib_exo_Tox"/>
    <property type="match status" value="1"/>
</dbReference>
<name>A0AAJ1YYT2_9BACI</name>